<organism evidence="1 2">
    <name type="scientific">Russula earlei</name>
    <dbReference type="NCBI Taxonomy" id="71964"/>
    <lineage>
        <taxon>Eukaryota</taxon>
        <taxon>Fungi</taxon>
        <taxon>Dikarya</taxon>
        <taxon>Basidiomycota</taxon>
        <taxon>Agaricomycotina</taxon>
        <taxon>Agaricomycetes</taxon>
        <taxon>Russulales</taxon>
        <taxon>Russulaceae</taxon>
        <taxon>Russula</taxon>
    </lineage>
</organism>
<evidence type="ECO:0000313" key="2">
    <source>
        <dbReference type="Proteomes" id="UP001207468"/>
    </source>
</evidence>
<accession>A0ACC0UGT1</accession>
<dbReference type="EMBL" id="JAGFNK010000046">
    <property type="protein sequence ID" value="KAI9510269.1"/>
    <property type="molecule type" value="Genomic_DNA"/>
</dbReference>
<keyword evidence="2" id="KW-1185">Reference proteome</keyword>
<sequence length="566" mass="63031">MPTTARQSSLGASRRVQQRAHLPFRADDLGRGKRTGLPVPTIEHKSDDFEPFDEILSHADTRAAWHGQKRPGSSKKRKSVAPVYEDEDGGDMSMELDDYARTSQGGPIVTNASAYFSNVRNHSSPLAGRAKSASRAPARASDVDYDAVPSPRPRKSFASSLRRSSIGLPLRFSNSPPDAGDDVPFHDDDLIFDGVDDDLEDPESPSGPSKQPQTPRRLNHSNAVQNDEDETPAPTARSKGKAKATNGNHRGEDVEEEISRGLEDVEMQQEDEDEEVVPKKKPAGRPRKKRALPEIPLSPESATGLRRGKRLRYEPLEWWRCEKVVYGRRDPGKKTYVPTIKEIVRIPKDPTKPFGIAHKSKRGGSHRKRTEELATEHDPEEGWDDKTPTNGVVVDWFTGNEVSRRLAFPGRLVNHRPAANSDFFFTKVFGDGEYIAAGQLRIPPKKNKPSKMTKDNTYVFYVIEGAVTFKVHESSYVLCTGGMILVPRGNTYYIENIAERDARLFFAQARRVSAEEESPPEVLPAPDREITTTPRRRSNSLGQAPMTARLSSERAPPTKRAASTRT</sequence>
<dbReference type="Proteomes" id="UP001207468">
    <property type="component" value="Unassembled WGS sequence"/>
</dbReference>
<gene>
    <name evidence="1" type="ORF">F5148DRAFT_977055</name>
</gene>
<name>A0ACC0UGT1_9AGAM</name>
<comment type="caution">
    <text evidence="1">The sequence shown here is derived from an EMBL/GenBank/DDBJ whole genome shotgun (WGS) entry which is preliminary data.</text>
</comment>
<proteinExistence type="predicted"/>
<reference evidence="1" key="1">
    <citation type="submission" date="2021-03" db="EMBL/GenBank/DDBJ databases">
        <title>Evolutionary priming and transition to the ectomycorrhizal habit in an iconic lineage of mushroom-forming fungi: is preadaptation a requirement?</title>
        <authorList>
            <consortium name="DOE Joint Genome Institute"/>
            <person name="Looney B.P."/>
            <person name="Miyauchi S."/>
            <person name="Morin E."/>
            <person name="Drula E."/>
            <person name="Courty P.E."/>
            <person name="Chicoki N."/>
            <person name="Fauchery L."/>
            <person name="Kohler A."/>
            <person name="Kuo A."/>
            <person name="LaButti K."/>
            <person name="Pangilinan J."/>
            <person name="Lipzen A."/>
            <person name="Riley R."/>
            <person name="Andreopoulos W."/>
            <person name="He G."/>
            <person name="Johnson J."/>
            <person name="Barry K.W."/>
            <person name="Grigoriev I.V."/>
            <person name="Nagy L."/>
            <person name="Hibbett D."/>
            <person name="Henrissat B."/>
            <person name="Matheny P.B."/>
            <person name="Labbe J."/>
            <person name="Martin A.F."/>
        </authorList>
    </citation>
    <scope>NUCLEOTIDE SEQUENCE</scope>
    <source>
        <strain evidence="1">BPL698</strain>
    </source>
</reference>
<evidence type="ECO:0000313" key="1">
    <source>
        <dbReference type="EMBL" id="KAI9510269.1"/>
    </source>
</evidence>
<protein>
    <submittedName>
        <fullName evidence="1">Mif2/CENP-C like-domain-containing protein</fullName>
    </submittedName>
</protein>